<proteinExistence type="predicted"/>
<evidence type="ECO:0000313" key="3">
    <source>
        <dbReference type="Proteomes" id="UP000054387"/>
    </source>
</evidence>
<dbReference type="InterPro" id="IPR036388">
    <property type="entry name" value="WH-like_DNA-bd_sf"/>
</dbReference>
<name>A0A0W1RB61_9EURY</name>
<dbReference type="Gene3D" id="1.10.10.10">
    <property type="entry name" value="Winged helix-like DNA-binding domain superfamily/Winged helix DNA-binding domain"/>
    <property type="match status" value="1"/>
</dbReference>
<evidence type="ECO:0000313" key="2">
    <source>
        <dbReference type="EMBL" id="KTG10625.1"/>
    </source>
</evidence>
<dbReference type="Proteomes" id="UP000054387">
    <property type="component" value="Unassembled WGS sequence"/>
</dbReference>
<comment type="caution">
    <text evidence="2">The sequence shown here is derived from an EMBL/GenBank/DDBJ whole genome shotgun (WGS) entry which is preliminary data.</text>
</comment>
<protein>
    <recommendedName>
        <fullName evidence="1">DUF7344 domain-containing protein</fullName>
    </recommendedName>
</protein>
<organism evidence="2 3">
    <name type="scientific">Haloprofundus marisrubri</name>
    <dbReference type="NCBI Taxonomy" id="1514971"/>
    <lineage>
        <taxon>Archaea</taxon>
        <taxon>Methanobacteriati</taxon>
        <taxon>Methanobacteriota</taxon>
        <taxon>Stenosarchaea group</taxon>
        <taxon>Halobacteria</taxon>
        <taxon>Halobacteriales</taxon>
        <taxon>Haloferacaceae</taxon>
        <taxon>Haloprofundus</taxon>
    </lineage>
</organism>
<dbReference type="AlphaFoldDB" id="A0A0W1RB61"/>
<sequence length="104" mass="11899">MDEAFDALSNRRRRDVLYYLHQADGGRVDVCDIADTMTAWEVECLETVESDHFRSLLVSLRHVHLPKLAEIGALSYDRDQDTVEQSDSPVIHDWVDLAAVEELN</sequence>
<gene>
    <name evidence="2" type="ORF">AUR64_08140</name>
</gene>
<keyword evidence="3" id="KW-1185">Reference proteome</keyword>
<accession>A0A0W1RB61</accession>
<dbReference type="Pfam" id="PF24035">
    <property type="entry name" value="DUF7344"/>
    <property type="match status" value="1"/>
</dbReference>
<evidence type="ECO:0000259" key="1">
    <source>
        <dbReference type="Pfam" id="PF24035"/>
    </source>
</evidence>
<dbReference type="EMBL" id="LOPU01000017">
    <property type="protein sequence ID" value="KTG10625.1"/>
    <property type="molecule type" value="Genomic_DNA"/>
</dbReference>
<reference evidence="2 3" key="1">
    <citation type="submission" date="2015-12" db="EMBL/GenBank/DDBJ databases">
        <title>Haloprofundus marisrubri gen. nov., sp. nov., an extremely halophilic archaeon isolated from the Discovery deep brine-seawater interface in the Red Sea.</title>
        <authorList>
            <person name="Zhang G."/>
            <person name="Stingl U."/>
            <person name="Rashid M."/>
        </authorList>
    </citation>
    <scope>NUCLEOTIDE SEQUENCE [LARGE SCALE GENOMIC DNA]</scope>
    <source>
        <strain evidence="2 3">SB9</strain>
    </source>
</reference>
<dbReference type="STRING" id="1514971.AUR64_08140"/>
<feature type="domain" description="DUF7344" evidence="1">
    <location>
        <begin position="5"/>
        <end position="84"/>
    </location>
</feature>
<dbReference type="InterPro" id="IPR055768">
    <property type="entry name" value="DUF7344"/>
</dbReference>